<dbReference type="InterPro" id="IPR010690">
    <property type="entry name" value="YqfD"/>
</dbReference>
<keyword evidence="1" id="KW-1133">Transmembrane helix</keyword>
<name>A0ABM9CJ54_9BACL</name>
<keyword evidence="1" id="KW-0812">Transmembrane</keyword>
<dbReference type="EMBL" id="CAKMMF010000022">
    <property type="protein sequence ID" value="CAH1214102.1"/>
    <property type="molecule type" value="Genomic_DNA"/>
</dbReference>
<keyword evidence="3" id="KW-1185">Reference proteome</keyword>
<gene>
    <name evidence="2" type="ORF">PAECIP111893_03772</name>
</gene>
<feature type="transmembrane region" description="Helical" evidence="1">
    <location>
        <begin position="89"/>
        <end position="112"/>
    </location>
</feature>
<keyword evidence="1" id="KW-0472">Membrane</keyword>
<comment type="caution">
    <text evidence="2">The sequence shown here is derived from an EMBL/GenBank/DDBJ whole genome shotgun (WGS) entry which is preliminary data.</text>
</comment>
<evidence type="ECO:0008006" key="4">
    <source>
        <dbReference type="Google" id="ProtNLM"/>
    </source>
</evidence>
<evidence type="ECO:0000313" key="2">
    <source>
        <dbReference type="EMBL" id="CAH1214102.1"/>
    </source>
</evidence>
<dbReference type="RefSeq" id="WP_236344129.1">
    <property type="nucleotide sequence ID" value="NZ_CAKMMF010000022.1"/>
</dbReference>
<sequence length="397" mass="44446">MNASWMQWVRGIVTIRVRGEGMEGLVNRALAAGLQLWSIRFASGGELECEVTVGDFFRLRPILRETGCRLHVVARLGLPFWLVKVQRRLFFAGGLALFFVGMYLLSSLVWTIEVKGNELLSEEQILQVARQEGVFPFQWSFRLEGTEVLSKRLTQKLPGAAWIGVEKRGTKITIQVVETKNAAPKPLLNPRHLVASMDAVVTHILAESGRPVVKRNMKVRKGDVLISGIYGDAAHTKTVVAKGTVKGLVWHEYNIVSPLQRELKVYTGNTETRWYAVIGGRAFKVSGFGKSKFAAYETARHMEKVTWRSNEMPLGRIKETVMEVRKDNHSISAEEAKATGLLQARADILAKAGSSAEIRAENILHEKTDNGKVYMKVLFEVEQSIVAERPLVYMQGE</sequence>
<organism evidence="2 3">
    <name type="scientific">Paenibacillus plantiphilus</name>
    <dbReference type="NCBI Taxonomy" id="2905650"/>
    <lineage>
        <taxon>Bacteria</taxon>
        <taxon>Bacillati</taxon>
        <taxon>Bacillota</taxon>
        <taxon>Bacilli</taxon>
        <taxon>Bacillales</taxon>
        <taxon>Paenibacillaceae</taxon>
        <taxon>Paenibacillus</taxon>
    </lineage>
</organism>
<protein>
    <recommendedName>
        <fullName evidence="4">Sporulation protein YqfD</fullName>
    </recommendedName>
</protein>
<proteinExistence type="predicted"/>
<dbReference type="NCBIfam" id="TIGR02876">
    <property type="entry name" value="spore_yqfD"/>
    <property type="match status" value="1"/>
</dbReference>
<dbReference type="Pfam" id="PF06898">
    <property type="entry name" value="YqfD"/>
    <property type="match status" value="1"/>
</dbReference>
<reference evidence="2" key="1">
    <citation type="submission" date="2022-01" db="EMBL/GenBank/DDBJ databases">
        <authorList>
            <person name="Criscuolo A."/>
        </authorList>
    </citation>
    <scope>NUCLEOTIDE SEQUENCE</scope>
    <source>
        <strain evidence="2">CIP111893</strain>
    </source>
</reference>
<evidence type="ECO:0000256" key="1">
    <source>
        <dbReference type="SAM" id="Phobius"/>
    </source>
</evidence>
<dbReference type="Proteomes" id="UP000838686">
    <property type="component" value="Unassembled WGS sequence"/>
</dbReference>
<dbReference type="PIRSF" id="PIRSF029895">
    <property type="entry name" value="SpoIV"/>
    <property type="match status" value="1"/>
</dbReference>
<accession>A0ABM9CJ54</accession>
<evidence type="ECO:0000313" key="3">
    <source>
        <dbReference type="Proteomes" id="UP000838686"/>
    </source>
</evidence>